<gene>
    <name evidence="1" type="ORF">BKH30_10975</name>
</gene>
<comment type="caution">
    <text evidence="1">The sequence shown here is derived from an EMBL/GenBank/DDBJ whole genome shotgun (WGS) entry which is preliminary data.</text>
</comment>
<evidence type="ECO:0000313" key="2">
    <source>
        <dbReference type="Proteomes" id="UP000186855"/>
    </source>
</evidence>
<proteinExistence type="predicted"/>
<dbReference type="Proteomes" id="UP000186855">
    <property type="component" value="Unassembled WGS sequence"/>
</dbReference>
<dbReference type="EMBL" id="MSKI01000143">
    <property type="protein sequence ID" value="OLO49002.1"/>
    <property type="molecule type" value="Genomic_DNA"/>
</dbReference>
<dbReference type="AlphaFoldDB" id="A0A1Q8VLM5"/>
<organism evidence="1 2">
    <name type="scientific">Actinomyces oris</name>
    <dbReference type="NCBI Taxonomy" id="544580"/>
    <lineage>
        <taxon>Bacteria</taxon>
        <taxon>Bacillati</taxon>
        <taxon>Actinomycetota</taxon>
        <taxon>Actinomycetes</taxon>
        <taxon>Actinomycetales</taxon>
        <taxon>Actinomycetaceae</taxon>
        <taxon>Actinomyces</taxon>
    </lineage>
</organism>
<sequence length="119" mass="12874">MEHLDQILSLKGGQTLPEGAHVVSVRPATNFARVFPGGWGYVIAFTATDSSIRAYVTERTGDPGELIERYPTALKVEGGLEDIDLSEISDPWNCGLGKANVLLERPLGRGWLVIQGGPR</sequence>
<name>A0A1Q8VLM5_9ACTO</name>
<protein>
    <submittedName>
        <fullName evidence="1">Uncharacterized protein</fullName>
    </submittedName>
</protein>
<accession>A0A1Q8VLM5</accession>
<evidence type="ECO:0000313" key="1">
    <source>
        <dbReference type="EMBL" id="OLO49002.1"/>
    </source>
</evidence>
<reference evidence="1 2" key="1">
    <citation type="submission" date="2016-12" db="EMBL/GenBank/DDBJ databases">
        <title>Genomic comparison of strains in the 'Actinomyces naeslundii' group.</title>
        <authorList>
            <person name="Mughal S.R."/>
            <person name="Do T."/>
            <person name="Gilbert S.C."/>
            <person name="Witherden E.A."/>
            <person name="Didelot X."/>
            <person name="Beighton D."/>
        </authorList>
    </citation>
    <scope>NUCLEOTIDE SEQUENCE [LARGE SCALE GENOMIC DNA]</scope>
    <source>
        <strain evidence="1 2">S24V</strain>
    </source>
</reference>